<dbReference type="OrthoDB" id="2416077at2759"/>
<dbReference type="InterPro" id="IPR036397">
    <property type="entry name" value="RNaseH_sf"/>
</dbReference>
<gene>
    <name evidence="1" type="ORF">RCL2_000775300</name>
</gene>
<proteinExistence type="predicted"/>
<reference evidence="1" key="1">
    <citation type="submission" date="2019-10" db="EMBL/GenBank/DDBJ databases">
        <title>Conservation and host-specific expression of non-tandemly repeated heterogenous ribosome RNA gene in arbuscular mycorrhizal fungi.</title>
        <authorList>
            <person name="Maeda T."/>
            <person name="Kobayashi Y."/>
            <person name="Nakagawa T."/>
            <person name="Ezawa T."/>
            <person name="Yamaguchi K."/>
            <person name="Bino T."/>
            <person name="Nishimoto Y."/>
            <person name="Shigenobu S."/>
            <person name="Kawaguchi M."/>
        </authorList>
    </citation>
    <scope>NUCLEOTIDE SEQUENCE</scope>
    <source>
        <strain evidence="1">HR1</strain>
    </source>
</reference>
<dbReference type="Proteomes" id="UP000615446">
    <property type="component" value="Unassembled WGS sequence"/>
</dbReference>
<accession>A0A8H3QIM9</accession>
<organism evidence="1 2">
    <name type="scientific">Rhizophagus clarus</name>
    <dbReference type="NCBI Taxonomy" id="94130"/>
    <lineage>
        <taxon>Eukaryota</taxon>
        <taxon>Fungi</taxon>
        <taxon>Fungi incertae sedis</taxon>
        <taxon>Mucoromycota</taxon>
        <taxon>Glomeromycotina</taxon>
        <taxon>Glomeromycetes</taxon>
        <taxon>Glomerales</taxon>
        <taxon>Glomeraceae</taxon>
        <taxon>Rhizophagus</taxon>
    </lineage>
</organism>
<comment type="caution">
    <text evidence="1">The sequence shown here is derived from an EMBL/GenBank/DDBJ whole genome shotgun (WGS) entry which is preliminary data.</text>
</comment>
<dbReference type="GO" id="GO:0003676">
    <property type="term" value="F:nucleic acid binding"/>
    <property type="evidence" value="ECO:0007669"/>
    <property type="project" value="InterPro"/>
</dbReference>
<dbReference type="Gene3D" id="3.30.420.10">
    <property type="entry name" value="Ribonuclease H-like superfamily/Ribonuclease H"/>
    <property type="match status" value="1"/>
</dbReference>
<protein>
    <submittedName>
        <fullName evidence="1">Uncharacterized protein</fullName>
    </submittedName>
</protein>
<sequence length="122" mass="14137">MLNERNERTIIRCLANSECSNAVQLTKSLQSNEKLKCFTSRSVGYPCKIDGGLDVKLYQHLWNDIDHQLKALNIEIRGKDTLWEHVSQIWNETALEACTKLIESMPERIQDVINARGSYTRW</sequence>
<evidence type="ECO:0000313" key="2">
    <source>
        <dbReference type="Proteomes" id="UP000615446"/>
    </source>
</evidence>
<evidence type="ECO:0000313" key="1">
    <source>
        <dbReference type="EMBL" id="GES80482.1"/>
    </source>
</evidence>
<dbReference type="EMBL" id="BLAL01000050">
    <property type="protein sequence ID" value="GES80482.1"/>
    <property type="molecule type" value="Genomic_DNA"/>
</dbReference>
<name>A0A8H3QIM9_9GLOM</name>
<dbReference type="AlphaFoldDB" id="A0A8H3QIM9"/>